<dbReference type="KEGG" id="dmo:Dmoj_GI23277"/>
<reference evidence="4 5" key="1">
    <citation type="journal article" date="2007" name="Nature">
        <title>Evolution of genes and genomes on the Drosophila phylogeny.</title>
        <authorList>
            <consortium name="Drosophila 12 Genomes Consortium"/>
            <person name="Clark A.G."/>
            <person name="Eisen M.B."/>
            <person name="Smith D.R."/>
            <person name="Bergman C.M."/>
            <person name="Oliver B."/>
            <person name="Markow T.A."/>
            <person name="Kaufman T.C."/>
            <person name="Kellis M."/>
            <person name="Gelbart W."/>
            <person name="Iyer V.N."/>
            <person name="Pollard D.A."/>
            <person name="Sackton T.B."/>
            <person name="Larracuente A.M."/>
            <person name="Singh N.D."/>
            <person name="Abad J.P."/>
            <person name="Abt D.N."/>
            <person name="Adryan B."/>
            <person name="Aguade M."/>
            <person name="Akashi H."/>
            <person name="Anderson W.W."/>
            <person name="Aquadro C.F."/>
            <person name="Ardell D.H."/>
            <person name="Arguello R."/>
            <person name="Artieri C.G."/>
            <person name="Barbash D.A."/>
            <person name="Barker D."/>
            <person name="Barsanti P."/>
            <person name="Batterham P."/>
            <person name="Batzoglou S."/>
            <person name="Begun D."/>
            <person name="Bhutkar A."/>
            <person name="Blanco E."/>
            <person name="Bosak S.A."/>
            <person name="Bradley R.K."/>
            <person name="Brand A.D."/>
            <person name="Brent M.R."/>
            <person name="Brooks A.N."/>
            <person name="Brown R.H."/>
            <person name="Butlin R.K."/>
            <person name="Caggese C."/>
            <person name="Calvi B.R."/>
            <person name="Bernardo de Carvalho A."/>
            <person name="Caspi A."/>
            <person name="Castrezana S."/>
            <person name="Celniker S.E."/>
            <person name="Chang J.L."/>
            <person name="Chapple C."/>
            <person name="Chatterji S."/>
            <person name="Chinwalla A."/>
            <person name="Civetta A."/>
            <person name="Clifton S.W."/>
            <person name="Comeron J.M."/>
            <person name="Costello J.C."/>
            <person name="Coyne J.A."/>
            <person name="Daub J."/>
            <person name="David R.G."/>
            <person name="Delcher A.L."/>
            <person name="Delehaunty K."/>
            <person name="Do C.B."/>
            <person name="Ebling H."/>
            <person name="Edwards K."/>
            <person name="Eickbush T."/>
            <person name="Evans J.D."/>
            <person name="Filipski A."/>
            <person name="Findeiss S."/>
            <person name="Freyhult E."/>
            <person name="Fulton L."/>
            <person name="Fulton R."/>
            <person name="Garcia A.C."/>
            <person name="Gardiner A."/>
            <person name="Garfield D.A."/>
            <person name="Garvin B.E."/>
            <person name="Gibson G."/>
            <person name="Gilbert D."/>
            <person name="Gnerre S."/>
            <person name="Godfrey J."/>
            <person name="Good R."/>
            <person name="Gotea V."/>
            <person name="Gravely B."/>
            <person name="Greenberg A.J."/>
            <person name="Griffiths-Jones S."/>
            <person name="Gross S."/>
            <person name="Guigo R."/>
            <person name="Gustafson E.A."/>
            <person name="Haerty W."/>
            <person name="Hahn M.W."/>
            <person name="Halligan D.L."/>
            <person name="Halpern A.L."/>
            <person name="Halter G.M."/>
            <person name="Han M.V."/>
            <person name="Heger A."/>
            <person name="Hillier L."/>
            <person name="Hinrichs A.S."/>
            <person name="Holmes I."/>
            <person name="Hoskins R.A."/>
            <person name="Hubisz M.J."/>
            <person name="Hultmark D."/>
            <person name="Huntley M.A."/>
            <person name="Jaffe D.B."/>
            <person name="Jagadeeshan S."/>
            <person name="Jeck W.R."/>
            <person name="Johnson J."/>
            <person name="Jones C.D."/>
            <person name="Jordan W.C."/>
            <person name="Karpen G.H."/>
            <person name="Kataoka E."/>
            <person name="Keightley P.D."/>
            <person name="Kheradpour P."/>
            <person name="Kirkness E.F."/>
            <person name="Koerich L.B."/>
            <person name="Kristiansen K."/>
            <person name="Kudrna D."/>
            <person name="Kulathinal R.J."/>
            <person name="Kumar S."/>
            <person name="Kwok R."/>
            <person name="Lander E."/>
            <person name="Langley C.H."/>
            <person name="Lapoint R."/>
            <person name="Lazzaro B.P."/>
            <person name="Lee S.J."/>
            <person name="Levesque L."/>
            <person name="Li R."/>
            <person name="Lin C.F."/>
            <person name="Lin M.F."/>
            <person name="Lindblad-Toh K."/>
            <person name="Llopart A."/>
            <person name="Long M."/>
            <person name="Low L."/>
            <person name="Lozovsky E."/>
            <person name="Lu J."/>
            <person name="Luo M."/>
            <person name="Machado C.A."/>
            <person name="Makalowski W."/>
            <person name="Marzo M."/>
            <person name="Matsuda M."/>
            <person name="Matzkin L."/>
            <person name="McAllister B."/>
            <person name="McBride C.S."/>
            <person name="McKernan B."/>
            <person name="McKernan K."/>
            <person name="Mendez-Lago M."/>
            <person name="Minx P."/>
            <person name="Mollenhauer M.U."/>
            <person name="Montooth K."/>
            <person name="Mount S.M."/>
            <person name="Mu X."/>
            <person name="Myers E."/>
            <person name="Negre B."/>
            <person name="Newfeld S."/>
            <person name="Nielsen R."/>
            <person name="Noor M.A."/>
            <person name="O'Grady P."/>
            <person name="Pachter L."/>
            <person name="Papaceit M."/>
            <person name="Parisi M.J."/>
            <person name="Parisi M."/>
            <person name="Parts L."/>
            <person name="Pedersen J.S."/>
            <person name="Pesole G."/>
            <person name="Phillippy A.M."/>
            <person name="Ponting C.P."/>
            <person name="Pop M."/>
            <person name="Porcelli D."/>
            <person name="Powell J.R."/>
            <person name="Prohaska S."/>
            <person name="Pruitt K."/>
            <person name="Puig M."/>
            <person name="Quesneville H."/>
            <person name="Ram K.R."/>
            <person name="Rand D."/>
            <person name="Rasmussen M.D."/>
            <person name="Reed L.K."/>
            <person name="Reenan R."/>
            <person name="Reily A."/>
            <person name="Remington K.A."/>
            <person name="Rieger T.T."/>
            <person name="Ritchie M.G."/>
            <person name="Robin C."/>
            <person name="Rogers Y.H."/>
            <person name="Rohde C."/>
            <person name="Rozas J."/>
            <person name="Rubenfield M.J."/>
            <person name="Ruiz A."/>
            <person name="Russo S."/>
            <person name="Salzberg S.L."/>
            <person name="Sanchez-Gracia A."/>
            <person name="Saranga D.J."/>
            <person name="Sato H."/>
            <person name="Schaeffer S.W."/>
            <person name="Schatz M.C."/>
            <person name="Schlenke T."/>
            <person name="Schwartz R."/>
            <person name="Segarra C."/>
            <person name="Singh R.S."/>
            <person name="Sirot L."/>
            <person name="Sirota M."/>
            <person name="Sisneros N.B."/>
            <person name="Smith C.D."/>
            <person name="Smith T.F."/>
            <person name="Spieth J."/>
            <person name="Stage D.E."/>
            <person name="Stark A."/>
            <person name="Stephan W."/>
            <person name="Strausberg R.L."/>
            <person name="Strempel S."/>
            <person name="Sturgill D."/>
            <person name="Sutton G."/>
            <person name="Sutton G.G."/>
            <person name="Tao W."/>
            <person name="Teichmann S."/>
            <person name="Tobari Y.N."/>
            <person name="Tomimura Y."/>
            <person name="Tsolas J.M."/>
            <person name="Valente V.L."/>
            <person name="Venter E."/>
            <person name="Venter J.C."/>
            <person name="Vicario S."/>
            <person name="Vieira F.G."/>
            <person name="Vilella A.J."/>
            <person name="Villasante A."/>
            <person name="Walenz B."/>
            <person name="Wang J."/>
            <person name="Wasserman M."/>
            <person name="Watts T."/>
            <person name="Wilson D."/>
            <person name="Wilson R.K."/>
            <person name="Wing R.A."/>
            <person name="Wolfner M.F."/>
            <person name="Wong A."/>
            <person name="Wong G.K."/>
            <person name="Wu C.I."/>
            <person name="Wu G."/>
            <person name="Yamamoto D."/>
            <person name="Yang H.P."/>
            <person name="Yang S.P."/>
            <person name="Yorke J.A."/>
            <person name="Yoshida K."/>
            <person name="Zdobnov E."/>
            <person name="Zhang P."/>
            <person name="Zhang Y."/>
            <person name="Zimin A.V."/>
            <person name="Baldwin J."/>
            <person name="Abdouelleil A."/>
            <person name="Abdulkadir J."/>
            <person name="Abebe A."/>
            <person name="Abera B."/>
            <person name="Abreu J."/>
            <person name="Acer S.C."/>
            <person name="Aftuck L."/>
            <person name="Alexander A."/>
            <person name="An P."/>
            <person name="Anderson E."/>
            <person name="Anderson S."/>
            <person name="Arachi H."/>
            <person name="Azer M."/>
            <person name="Bachantsang P."/>
            <person name="Barry A."/>
            <person name="Bayul T."/>
            <person name="Berlin A."/>
            <person name="Bessette D."/>
            <person name="Bloom T."/>
            <person name="Blye J."/>
            <person name="Boguslavskiy L."/>
            <person name="Bonnet C."/>
            <person name="Boukhgalter B."/>
            <person name="Bourzgui I."/>
            <person name="Brown A."/>
            <person name="Cahill P."/>
            <person name="Channer S."/>
            <person name="Cheshatsang Y."/>
            <person name="Chuda L."/>
            <person name="Citroen M."/>
            <person name="Collymore A."/>
            <person name="Cooke P."/>
            <person name="Costello M."/>
            <person name="D'Aco K."/>
            <person name="Daza R."/>
            <person name="De Haan G."/>
            <person name="DeGray S."/>
            <person name="DeMaso C."/>
            <person name="Dhargay N."/>
            <person name="Dooley K."/>
            <person name="Dooley E."/>
            <person name="Doricent M."/>
            <person name="Dorje P."/>
            <person name="Dorjee K."/>
            <person name="Dupes A."/>
            <person name="Elong R."/>
            <person name="Falk J."/>
            <person name="Farina A."/>
            <person name="Faro S."/>
            <person name="Ferguson D."/>
            <person name="Fisher S."/>
            <person name="Foley C.D."/>
            <person name="Franke A."/>
            <person name="Friedrich D."/>
            <person name="Gadbois L."/>
            <person name="Gearin G."/>
            <person name="Gearin C.R."/>
            <person name="Giannoukos G."/>
            <person name="Goode T."/>
            <person name="Graham J."/>
            <person name="Grandbois E."/>
            <person name="Grewal S."/>
            <person name="Gyaltsen K."/>
            <person name="Hafez N."/>
            <person name="Hagos B."/>
            <person name="Hall J."/>
            <person name="Henson C."/>
            <person name="Hollinger A."/>
            <person name="Honan T."/>
            <person name="Huard M.D."/>
            <person name="Hughes L."/>
            <person name="Hurhula B."/>
            <person name="Husby M.E."/>
            <person name="Kamat A."/>
            <person name="Kanga B."/>
            <person name="Kashin S."/>
            <person name="Khazanovich D."/>
            <person name="Kisner P."/>
            <person name="Lance K."/>
            <person name="Lara M."/>
            <person name="Lee W."/>
            <person name="Lennon N."/>
            <person name="Letendre F."/>
            <person name="LeVine R."/>
            <person name="Lipovsky A."/>
            <person name="Liu X."/>
            <person name="Liu J."/>
            <person name="Liu S."/>
            <person name="Lokyitsang T."/>
            <person name="Lokyitsang Y."/>
            <person name="Lubonja R."/>
            <person name="Lui A."/>
            <person name="MacDonald P."/>
            <person name="Magnisalis V."/>
            <person name="Maru K."/>
            <person name="Matthews C."/>
            <person name="McCusker W."/>
            <person name="McDonough S."/>
            <person name="Mehta T."/>
            <person name="Meldrim J."/>
            <person name="Meneus L."/>
            <person name="Mihai O."/>
            <person name="Mihalev A."/>
            <person name="Mihova T."/>
            <person name="Mittelman R."/>
            <person name="Mlenga V."/>
            <person name="Montmayeur A."/>
            <person name="Mulrain L."/>
            <person name="Navidi A."/>
            <person name="Naylor J."/>
            <person name="Negash T."/>
            <person name="Nguyen T."/>
            <person name="Nguyen N."/>
            <person name="Nicol R."/>
            <person name="Norbu C."/>
            <person name="Norbu N."/>
            <person name="Novod N."/>
            <person name="O'Neill B."/>
            <person name="Osman S."/>
            <person name="Markiewicz E."/>
            <person name="Oyono O.L."/>
            <person name="Patti C."/>
            <person name="Phunkhang P."/>
            <person name="Pierre F."/>
            <person name="Priest M."/>
            <person name="Raghuraman S."/>
            <person name="Rege F."/>
            <person name="Reyes R."/>
            <person name="Rise C."/>
            <person name="Rogov P."/>
            <person name="Ross K."/>
            <person name="Ryan E."/>
            <person name="Settipalli S."/>
            <person name="Shea T."/>
            <person name="Sherpa N."/>
            <person name="Shi L."/>
            <person name="Shih D."/>
            <person name="Sparrow T."/>
            <person name="Spaulding J."/>
            <person name="Stalker J."/>
            <person name="Stange-Thomann N."/>
            <person name="Stavropoulos S."/>
            <person name="Stone C."/>
            <person name="Strader C."/>
            <person name="Tesfaye S."/>
            <person name="Thomson T."/>
            <person name="Thoulutsang Y."/>
            <person name="Thoulutsang D."/>
            <person name="Topham K."/>
            <person name="Topping I."/>
            <person name="Tsamla T."/>
            <person name="Vassiliev H."/>
            <person name="Vo A."/>
            <person name="Wangchuk T."/>
            <person name="Wangdi T."/>
            <person name="Weiand M."/>
            <person name="Wilkinson J."/>
            <person name="Wilson A."/>
            <person name="Yadav S."/>
            <person name="Young G."/>
            <person name="Yu Q."/>
            <person name="Zembek L."/>
            <person name="Zhong D."/>
            <person name="Zimmer A."/>
            <person name="Zwirko Z."/>
            <person name="Jaffe D.B."/>
            <person name="Alvarez P."/>
            <person name="Brockman W."/>
            <person name="Butler J."/>
            <person name="Chin C."/>
            <person name="Gnerre S."/>
            <person name="Grabherr M."/>
            <person name="Kleber M."/>
            <person name="Mauceli E."/>
            <person name="MacCallum I."/>
        </authorList>
    </citation>
    <scope>NUCLEOTIDE SEQUENCE [LARGE SCALE GENOMIC DNA]</scope>
    <source>
        <strain evidence="5">Tucson 15081-1352.22</strain>
    </source>
</reference>
<dbReference type="GO" id="GO:0005615">
    <property type="term" value="C:extracellular space"/>
    <property type="evidence" value="ECO:0007669"/>
    <property type="project" value="TreeGrafter"/>
</dbReference>
<dbReference type="InterPro" id="IPR038606">
    <property type="entry name" value="To_sf"/>
</dbReference>
<dbReference type="PANTHER" id="PTHR11008:SF25">
    <property type="entry name" value="IP09473P-RELATED"/>
    <property type="match status" value="1"/>
</dbReference>
<keyword evidence="2" id="KW-0090">Biological rhythms</keyword>
<name>B4K9P8_DROMO</name>
<dbReference type="FunFam" id="3.15.10.30:FF:000001">
    <property type="entry name" value="Takeout-like protein 1"/>
    <property type="match status" value="1"/>
</dbReference>
<sequence length="272" mass="31108">MIDDATQIKRKSFCLNHVCITIANDFLLDSILISFSTCLLATFIKPCALKDSQSNDCLARNIENIFQHWRNGVPGLSGVGSLDPFRVNRLRIAQRVPPNVDVRVELRNMTTVGLSQAKILNSTTLYNTGHYNLGFHVHLTQINLTSKYKLKGHVLLLNLNSTGILTSELDNLEFYVALRMQPQQAEGITFMNVNAIKTDIARIDNIRINLTNLFNGNKELERSANEIFNENWRVLFEILRPVLTQTFDSVLEDRFTKVFRYLPAKYLFKDVE</sequence>
<protein>
    <recommendedName>
        <fullName evidence="6">Protein takeout</fullName>
    </recommendedName>
</protein>
<organism evidence="4 5">
    <name type="scientific">Drosophila mojavensis</name>
    <name type="common">Fruit fly</name>
    <dbReference type="NCBI Taxonomy" id="7230"/>
    <lineage>
        <taxon>Eukaryota</taxon>
        <taxon>Metazoa</taxon>
        <taxon>Ecdysozoa</taxon>
        <taxon>Arthropoda</taxon>
        <taxon>Hexapoda</taxon>
        <taxon>Insecta</taxon>
        <taxon>Pterygota</taxon>
        <taxon>Neoptera</taxon>
        <taxon>Endopterygota</taxon>
        <taxon>Diptera</taxon>
        <taxon>Brachycera</taxon>
        <taxon>Muscomorpha</taxon>
        <taxon>Ephydroidea</taxon>
        <taxon>Drosophilidae</taxon>
        <taxon>Drosophila</taxon>
    </lineage>
</organism>
<keyword evidence="1" id="KW-0732">Signal</keyword>
<evidence type="ECO:0008006" key="6">
    <source>
        <dbReference type="Google" id="ProtNLM"/>
    </source>
</evidence>
<dbReference type="GO" id="GO:0007623">
    <property type="term" value="P:circadian rhythm"/>
    <property type="evidence" value="ECO:0007669"/>
    <property type="project" value="UniProtKB-ARBA"/>
</dbReference>
<accession>B4K9P8</accession>
<dbReference type="HOGENOM" id="CLU_069908_3_0_1"/>
<evidence type="ECO:0000313" key="5">
    <source>
        <dbReference type="Proteomes" id="UP000009192"/>
    </source>
</evidence>
<proteinExistence type="inferred from homology"/>
<dbReference type="InParanoid" id="B4K9P8"/>
<keyword evidence="5" id="KW-1185">Reference proteome</keyword>
<dbReference type="Pfam" id="PF06585">
    <property type="entry name" value="JHBP"/>
    <property type="match status" value="1"/>
</dbReference>
<dbReference type="InterPro" id="IPR010562">
    <property type="entry name" value="Haemolymph_juvenile_hormone-bd"/>
</dbReference>
<evidence type="ECO:0000256" key="3">
    <source>
        <dbReference type="ARBA" id="ARBA00060902"/>
    </source>
</evidence>
<comment type="similarity">
    <text evidence="3">Belongs to the TO family.</text>
</comment>
<dbReference type="eggNOG" id="ENOG502RXKT">
    <property type="taxonomic scope" value="Eukaryota"/>
</dbReference>
<dbReference type="PANTHER" id="PTHR11008">
    <property type="entry name" value="PROTEIN TAKEOUT-LIKE PROTEIN"/>
    <property type="match status" value="1"/>
</dbReference>
<dbReference type="OrthoDB" id="8175281at2759"/>
<dbReference type="SMR" id="B4K9P8"/>
<dbReference type="AlphaFoldDB" id="B4K9P8"/>
<dbReference type="Gene3D" id="3.15.10.30">
    <property type="entry name" value="Haemolymph juvenile hormone binding protein"/>
    <property type="match status" value="1"/>
</dbReference>
<dbReference type="SMART" id="SM00700">
    <property type="entry name" value="JHBP"/>
    <property type="match status" value="1"/>
</dbReference>
<evidence type="ECO:0000313" key="4">
    <source>
        <dbReference type="EMBL" id="EDW14523.2"/>
    </source>
</evidence>
<dbReference type="Proteomes" id="UP000009192">
    <property type="component" value="Unassembled WGS sequence"/>
</dbReference>
<evidence type="ECO:0000256" key="2">
    <source>
        <dbReference type="ARBA" id="ARBA00023108"/>
    </source>
</evidence>
<dbReference type="EMBL" id="CH933806">
    <property type="protein sequence ID" value="EDW14523.2"/>
    <property type="molecule type" value="Genomic_DNA"/>
</dbReference>
<gene>
    <name evidence="4" type="primary">Dmoj\GI23277</name>
    <name evidence="4" type="ORF">Dmoj_GI23277</name>
</gene>
<evidence type="ECO:0000256" key="1">
    <source>
        <dbReference type="ARBA" id="ARBA00022729"/>
    </source>
</evidence>